<reference evidence="1" key="5">
    <citation type="journal article" date="2021" name="G3 (Bethesda)">
        <title>Aegilops tauschii genome assembly Aet v5.0 features greater sequence contiguity and improved annotation.</title>
        <authorList>
            <person name="Wang L."/>
            <person name="Zhu T."/>
            <person name="Rodriguez J.C."/>
            <person name="Deal K.R."/>
            <person name="Dubcovsky J."/>
            <person name="McGuire P.E."/>
            <person name="Lux T."/>
            <person name="Spannagl M."/>
            <person name="Mayer K.F.X."/>
            <person name="Baldrich P."/>
            <person name="Meyers B.C."/>
            <person name="Huo N."/>
            <person name="Gu Y.Q."/>
            <person name="Zhou H."/>
            <person name="Devos K.M."/>
            <person name="Bennetzen J.L."/>
            <person name="Unver T."/>
            <person name="Budak H."/>
            <person name="Gulick P.J."/>
            <person name="Galiba G."/>
            <person name="Kalapos B."/>
            <person name="Nelson D.R."/>
            <person name="Li P."/>
            <person name="You F.M."/>
            <person name="Luo M.C."/>
            <person name="Dvorak J."/>
        </authorList>
    </citation>
    <scope>NUCLEOTIDE SEQUENCE [LARGE SCALE GENOMIC DNA]</scope>
    <source>
        <strain evidence="1">cv. AL8/78</strain>
    </source>
</reference>
<dbReference type="EnsemblPlants" id="AET6Gv20951900.8">
    <property type="protein sequence ID" value="AET6Gv20951900.8"/>
    <property type="gene ID" value="AET6Gv20951900"/>
</dbReference>
<reference evidence="1" key="3">
    <citation type="journal article" date="2017" name="Nature">
        <title>Genome sequence of the progenitor of the wheat D genome Aegilops tauschii.</title>
        <authorList>
            <person name="Luo M.C."/>
            <person name="Gu Y.Q."/>
            <person name="Puiu D."/>
            <person name="Wang H."/>
            <person name="Twardziok S.O."/>
            <person name="Deal K.R."/>
            <person name="Huo N."/>
            <person name="Zhu T."/>
            <person name="Wang L."/>
            <person name="Wang Y."/>
            <person name="McGuire P.E."/>
            <person name="Liu S."/>
            <person name="Long H."/>
            <person name="Ramasamy R.K."/>
            <person name="Rodriguez J.C."/>
            <person name="Van S.L."/>
            <person name="Yuan L."/>
            <person name="Wang Z."/>
            <person name="Xia Z."/>
            <person name="Xiao L."/>
            <person name="Anderson O.D."/>
            <person name="Ouyang S."/>
            <person name="Liang Y."/>
            <person name="Zimin A.V."/>
            <person name="Pertea G."/>
            <person name="Qi P."/>
            <person name="Bennetzen J.L."/>
            <person name="Dai X."/>
            <person name="Dawson M.W."/>
            <person name="Muller H.G."/>
            <person name="Kugler K."/>
            <person name="Rivarola-Duarte L."/>
            <person name="Spannagl M."/>
            <person name="Mayer K.F.X."/>
            <person name="Lu F.H."/>
            <person name="Bevan M.W."/>
            <person name="Leroy P."/>
            <person name="Li P."/>
            <person name="You F.M."/>
            <person name="Sun Q."/>
            <person name="Liu Z."/>
            <person name="Lyons E."/>
            <person name="Wicker T."/>
            <person name="Salzberg S.L."/>
            <person name="Devos K.M."/>
            <person name="Dvorak J."/>
        </authorList>
    </citation>
    <scope>NUCLEOTIDE SEQUENCE [LARGE SCALE GENOMIC DNA]</scope>
    <source>
        <strain evidence="1">cv. AL8/78</strain>
    </source>
</reference>
<proteinExistence type="predicted"/>
<organism evidence="1 2">
    <name type="scientific">Aegilops tauschii subsp. strangulata</name>
    <name type="common">Goatgrass</name>
    <dbReference type="NCBI Taxonomy" id="200361"/>
    <lineage>
        <taxon>Eukaryota</taxon>
        <taxon>Viridiplantae</taxon>
        <taxon>Streptophyta</taxon>
        <taxon>Embryophyta</taxon>
        <taxon>Tracheophyta</taxon>
        <taxon>Spermatophyta</taxon>
        <taxon>Magnoliopsida</taxon>
        <taxon>Liliopsida</taxon>
        <taxon>Poales</taxon>
        <taxon>Poaceae</taxon>
        <taxon>BOP clade</taxon>
        <taxon>Pooideae</taxon>
        <taxon>Triticodae</taxon>
        <taxon>Triticeae</taxon>
        <taxon>Triticinae</taxon>
        <taxon>Aegilops</taxon>
    </lineage>
</organism>
<name>A0A453Q1Z2_AEGTS</name>
<evidence type="ECO:0000313" key="1">
    <source>
        <dbReference type="EnsemblPlants" id="AET6Gv20951900.8"/>
    </source>
</evidence>
<dbReference type="AlphaFoldDB" id="A0A453Q1Z2"/>
<reference evidence="2" key="1">
    <citation type="journal article" date="2014" name="Science">
        <title>Ancient hybridizations among the ancestral genomes of bread wheat.</title>
        <authorList>
            <consortium name="International Wheat Genome Sequencing Consortium,"/>
            <person name="Marcussen T."/>
            <person name="Sandve S.R."/>
            <person name="Heier L."/>
            <person name="Spannagl M."/>
            <person name="Pfeifer M."/>
            <person name="Jakobsen K.S."/>
            <person name="Wulff B.B."/>
            <person name="Steuernagel B."/>
            <person name="Mayer K.F."/>
            <person name="Olsen O.A."/>
        </authorList>
    </citation>
    <scope>NUCLEOTIDE SEQUENCE [LARGE SCALE GENOMIC DNA]</scope>
    <source>
        <strain evidence="2">cv. AL8/78</strain>
    </source>
</reference>
<protein>
    <recommendedName>
        <fullName evidence="3">S-locus receptor kinase C-terminal domain-containing protein</fullName>
    </recommendedName>
</protein>
<reference evidence="1" key="4">
    <citation type="submission" date="2019-03" db="UniProtKB">
        <authorList>
            <consortium name="EnsemblPlants"/>
        </authorList>
    </citation>
    <scope>IDENTIFICATION</scope>
</reference>
<dbReference type="Gramene" id="AET6Gv20951900.8">
    <property type="protein sequence ID" value="AET6Gv20951900.8"/>
    <property type="gene ID" value="AET6Gv20951900"/>
</dbReference>
<dbReference type="Proteomes" id="UP000015105">
    <property type="component" value="Chromosome 6D"/>
</dbReference>
<evidence type="ECO:0000313" key="2">
    <source>
        <dbReference type="Proteomes" id="UP000015105"/>
    </source>
</evidence>
<reference evidence="2" key="2">
    <citation type="journal article" date="2017" name="Nat. Plants">
        <title>The Aegilops tauschii genome reveals multiple impacts of transposons.</title>
        <authorList>
            <person name="Zhao G."/>
            <person name="Zou C."/>
            <person name="Li K."/>
            <person name="Wang K."/>
            <person name="Li T."/>
            <person name="Gao L."/>
            <person name="Zhang X."/>
            <person name="Wang H."/>
            <person name="Yang Z."/>
            <person name="Liu X."/>
            <person name="Jiang W."/>
            <person name="Mao L."/>
            <person name="Kong X."/>
            <person name="Jiao Y."/>
            <person name="Jia J."/>
        </authorList>
    </citation>
    <scope>NUCLEOTIDE SEQUENCE [LARGE SCALE GENOMIC DNA]</scope>
    <source>
        <strain evidence="2">cv. AL8/78</strain>
    </source>
</reference>
<keyword evidence="2" id="KW-1185">Reference proteome</keyword>
<accession>A0A453Q1Z2</accession>
<evidence type="ECO:0008006" key="3">
    <source>
        <dbReference type="Google" id="ProtNLM"/>
    </source>
</evidence>
<sequence length="49" mass="5628">MWLCCHLLQHNKHFWVVLNETLRCIHIGLLCVQGSPNARPLVSSIVSFL</sequence>